<dbReference type="SUPFAM" id="SSF103647">
    <property type="entry name" value="TSP type-3 repeat"/>
    <property type="match status" value="2"/>
</dbReference>
<dbReference type="PANTHER" id="PTHR10199">
    <property type="entry name" value="THROMBOSPONDIN"/>
    <property type="match status" value="1"/>
</dbReference>
<dbReference type="PROSITE" id="PS00018">
    <property type="entry name" value="EF_HAND_1"/>
    <property type="match status" value="1"/>
</dbReference>
<dbReference type="InterPro" id="IPR018247">
    <property type="entry name" value="EF_Hand_1_Ca_BS"/>
</dbReference>
<organism evidence="5 6">
    <name type="scientific">Thalassolituus oleivorans MIL-1</name>
    <dbReference type="NCBI Taxonomy" id="1298593"/>
    <lineage>
        <taxon>Bacteria</taxon>
        <taxon>Pseudomonadati</taxon>
        <taxon>Pseudomonadota</taxon>
        <taxon>Gammaproteobacteria</taxon>
        <taxon>Oceanospirillales</taxon>
        <taxon>Oceanospirillaceae</taxon>
        <taxon>Thalassolituus</taxon>
    </lineage>
</organism>
<dbReference type="PANTHER" id="PTHR10199:SF100">
    <property type="entry name" value="THROMBOSPONDIN, ISOFORM A"/>
    <property type="match status" value="1"/>
</dbReference>
<feature type="chain" id="PRO_5004065633" description="Thrombospondin type 3 repeat-containing protein" evidence="4">
    <location>
        <begin position="32"/>
        <end position="655"/>
    </location>
</feature>
<dbReference type="AlphaFoldDB" id="M5DWC6"/>
<protein>
    <recommendedName>
        <fullName evidence="7">Thrombospondin type 3 repeat-containing protein</fullName>
    </recommendedName>
</protein>
<dbReference type="InterPro" id="IPR017897">
    <property type="entry name" value="Thrombospondin_3_rpt"/>
</dbReference>
<evidence type="ECO:0000256" key="1">
    <source>
        <dbReference type="ARBA" id="ARBA00022729"/>
    </source>
</evidence>
<dbReference type="Gene3D" id="4.10.1080.10">
    <property type="entry name" value="TSP type-3 repeat"/>
    <property type="match status" value="2"/>
</dbReference>
<dbReference type="InterPro" id="IPR003367">
    <property type="entry name" value="Thrombospondin_3-like_rpt"/>
</dbReference>
<feature type="compositionally biased region" description="Polar residues" evidence="3">
    <location>
        <begin position="83"/>
        <end position="93"/>
    </location>
</feature>
<feature type="signal peptide" evidence="4">
    <location>
        <begin position="1"/>
        <end position="31"/>
    </location>
</feature>
<sequence>MPTRIISPPLKTGIFTALATALITIAPYSMAITDFDGDSIADIDDNCVSLSNTDQLNSDNDSFGDVCDDDDDDDGISDDLEATLNTDPKTPTDATEDFDGDGYNNLIEVLLGSSPTDSESIPATTDDLVIDFNSGRSDWVLATPSQLWALDDTGDVGSKSYQTLMIPSVIYDEPYFGDIDETITSQFTVALNNASAGVLNIVFLEHHDNDPFAAVPFTVNVIVDGTEASLDGLSYKSQSWLHHYPLTSGPHLVTIVFTIEFSDYKQTYASLNVDAIAFGQDADNDGIVNLLDNCPYQYKEDQTDSDGDGLGDLCDYGDADTDSDGVADIDDNCPLVYNPYQENYEDSSLPFIDSWGDACDTDDDQDGLSDALEATIESRDPRYRENFYADSDGDGAVDVYEWNIGTDPFVYNEFTTIDITQYFPLGNIEYTYEAFSDYGGTPSLHDILTGNIEALGNNQFHDDSVGIIGLNTRDYEIREDGIYITQLGYDGEITYPDGLKYLPFEMQEGESFYSETTAQYHFSRSESPRDYTEHNLIIMLDKGVMEFNGQQVNYITLFDGERNFRFLEGIGRYGMESLHIISANTDDRVDIKQIAADIAESSQTPEIPEPVTELTVEPKSSSGGGGSLSPFWLLIACISVVFRQRYFYARRFQPI</sequence>
<evidence type="ECO:0000256" key="3">
    <source>
        <dbReference type="SAM" id="MobiDB-lite"/>
    </source>
</evidence>
<dbReference type="Pfam" id="PF02412">
    <property type="entry name" value="TSP_3"/>
    <property type="match status" value="4"/>
</dbReference>
<feature type="region of interest" description="Disordered" evidence="3">
    <location>
        <begin position="58"/>
        <end position="98"/>
    </location>
</feature>
<keyword evidence="6" id="KW-1185">Reference proteome</keyword>
<evidence type="ECO:0008006" key="7">
    <source>
        <dbReference type="Google" id="ProtNLM"/>
    </source>
</evidence>
<keyword evidence="2" id="KW-0106">Calcium</keyword>
<evidence type="ECO:0000256" key="2">
    <source>
        <dbReference type="ARBA" id="ARBA00022837"/>
    </source>
</evidence>
<dbReference type="GO" id="GO:0005509">
    <property type="term" value="F:calcium ion binding"/>
    <property type="evidence" value="ECO:0007669"/>
    <property type="project" value="InterPro"/>
</dbReference>
<dbReference type="HOGENOM" id="CLU_418517_0_0_6"/>
<dbReference type="InterPro" id="IPR028974">
    <property type="entry name" value="TSP_type-3_rpt"/>
</dbReference>
<dbReference type="GeneID" id="79177889"/>
<keyword evidence="1 4" id="KW-0732">Signal</keyword>
<dbReference type="eggNOG" id="COG4447">
    <property type="taxonomic scope" value="Bacteria"/>
</dbReference>
<proteinExistence type="predicted"/>
<dbReference type="Proteomes" id="UP000011866">
    <property type="component" value="Chromosome"/>
</dbReference>
<evidence type="ECO:0000313" key="5">
    <source>
        <dbReference type="EMBL" id="CCU73558.1"/>
    </source>
</evidence>
<name>M5DWC6_9GAMM</name>
<dbReference type="PATRIC" id="fig|1298593.3.peg.3057"/>
<dbReference type="PROSITE" id="PS51234">
    <property type="entry name" value="TSP3"/>
    <property type="match status" value="1"/>
</dbReference>
<feature type="region of interest" description="Disordered" evidence="3">
    <location>
        <begin position="602"/>
        <end position="624"/>
    </location>
</feature>
<gene>
    <name evidence="5" type="ORF">TOL_3162</name>
</gene>
<evidence type="ECO:0000313" key="6">
    <source>
        <dbReference type="Proteomes" id="UP000011866"/>
    </source>
</evidence>
<feature type="compositionally biased region" description="Acidic residues" evidence="3">
    <location>
        <begin position="66"/>
        <end position="81"/>
    </location>
</feature>
<dbReference type="RefSeq" id="WP_015488266.1">
    <property type="nucleotide sequence ID" value="NC_020888.1"/>
</dbReference>
<reference evidence="5 6" key="1">
    <citation type="journal article" date="2013" name="Genome Announc.">
        <title>Genome Sequence of Thalassolituus oleivorans MIL-1 (DSM 14913T).</title>
        <authorList>
            <person name="Golyshin P.N."/>
            <person name="Werner J."/>
            <person name="Chernikova T.N."/>
            <person name="Tran H."/>
            <person name="Ferrer M."/>
            <person name="Yakimov M.M."/>
            <person name="Teeling H."/>
            <person name="Golyshina O.V."/>
        </authorList>
    </citation>
    <scope>NUCLEOTIDE SEQUENCE [LARGE SCALE GENOMIC DNA]</scope>
    <source>
        <strain evidence="5 6">MIL-1</strain>
    </source>
</reference>
<dbReference type="KEGG" id="tol:TOL_3162"/>
<accession>M5DWC6</accession>
<evidence type="ECO:0000256" key="4">
    <source>
        <dbReference type="SAM" id="SignalP"/>
    </source>
</evidence>
<dbReference type="EMBL" id="HF680312">
    <property type="protein sequence ID" value="CCU73558.1"/>
    <property type="molecule type" value="Genomic_DNA"/>
</dbReference>
<dbReference type="GO" id="GO:0007155">
    <property type="term" value="P:cell adhesion"/>
    <property type="evidence" value="ECO:0007669"/>
    <property type="project" value="InterPro"/>
</dbReference>